<evidence type="ECO:0000313" key="12">
    <source>
        <dbReference type="Proteomes" id="UP000039324"/>
    </source>
</evidence>
<gene>
    <name evidence="10" type="ORF">PBRA_002161</name>
    <name evidence="11" type="ORF">PLBR_LOCUS388</name>
</gene>
<keyword evidence="5" id="KW-0560">Oxidoreductase</keyword>
<dbReference type="STRING" id="37360.A0A0G4J1V7"/>
<evidence type="ECO:0000256" key="1">
    <source>
        <dbReference type="ARBA" id="ARBA00004141"/>
    </source>
</evidence>
<evidence type="ECO:0000256" key="7">
    <source>
        <dbReference type="ARBA" id="ARBA00023136"/>
    </source>
</evidence>
<organism evidence="10 12">
    <name type="scientific">Plasmodiophora brassicae</name>
    <name type="common">Clubroot disease agent</name>
    <dbReference type="NCBI Taxonomy" id="37360"/>
    <lineage>
        <taxon>Eukaryota</taxon>
        <taxon>Sar</taxon>
        <taxon>Rhizaria</taxon>
        <taxon>Endomyxa</taxon>
        <taxon>Phytomyxea</taxon>
        <taxon>Plasmodiophorida</taxon>
        <taxon>Plasmodiophoridae</taxon>
        <taxon>Plasmodiophora</taxon>
    </lineage>
</organism>
<keyword evidence="12" id="KW-1185">Reference proteome</keyword>
<sequence>MGQRQSYPHGQGKAEVVINGVVYDVTDFKHPGGSILLNQCNPPDAGFPADATIAFDSLHGQSKEPLKKLSELKAKGKSRSLTPEEIKAMRAKRPYDERLSNKFKTVTRDLKAMGMFDYTWQHLLWRQFEIWAIFAWGAWCALSPGAWFGWFHGATCMGVFMQRSGWFQHECNHGSSSKNHTLNKFLGSFWFGIGEAGSANWWRRAHNRHHADPQRHGADVDMDTLPLALDSLTAQWGSPVMMRIQAWTYQALVWGLVHFWQFWLHPKNILMRMALLDGFFVIMHWALWFMLFYPKLGLASTLALHFFASGVEASLLFTNFALSHTTMPFLHNHVREHWVERSLRRTIDIHSHSKAVGPALGYVCDQFVDWLMGYLNYQVIHHLWPLMPHHKQADPRVHAAVRALAAEVPELGLHYNVTTYWRAMYDMYANLHAIGFDHGSSKGNKNARHPTAPDWVKGVPANSINHEFKTETQRAA</sequence>
<dbReference type="PANTHER" id="PTHR19353:SF88">
    <property type="entry name" value="DELTA(5) FATTY ACID DESATURASE FAT-4"/>
    <property type="match status" value="1"/>
</dbReference>
<dbReference type="GO" id="GO:0016020">
    <property type="term" value="C:membrane"/>
    <property type="evidence" value="ECO:0007669"/>
    <property type="project" value="UniProtKB-SubCell"/>
</dbReference>
<feature type="transmembrane region" description="Helical" evidence="8">
    <location>
        <begin position="275"/>
        <end position="296"/>
    </location>
</feature>
<dbReference type="Proteomes" id="UP000039324">
    <property type="component" value="Unassembled WGS sequence"/>
</dbReference>
<evidence type="ECO:0000313" key="10">
    <source>
        <dbReference type="EMBL" id="CEP01555.1"/>
    </source>
</evidence>
<feature type="transmembrane region" description="Helical" evidence="8">
    <location>
        <begin position="302"/>
        <end position="322"/>
    </location>
</feature>
<evidence type="ECO:0000256" key="2">
    <source>
        <dbReference type="ARBA" id="ARBA00009295"/>
    </source>
</evidence>
<dbReference type="GO" id="GO:0006629">
    <property type="term" value="P:lipid metabolic process"/>
    <property type="evidence" value="ECO:0007669"/>
    <property type="project" value="UniProtKB-KW"/>
</dbReference>
<dbReference type="OrthoDB" id="260091at2759"/>
<evidence type="ECO:0000256" key="4">
    <source>
        <dbReference type="ARBA" id="ARBA00022989"/>
    </source>
</evidence>
<comment type="similarity">
    <text evidence="2">Belongs to the fatty acid desaturase type 1 family.</text>
</comment>
<reference evidence="10 12" key="1">
    <citation type="submission" date="2015-02" db="EMBL/GenBank/DDBJ databases">
        <authorList>
            <person name="Chooi Y.-H."/>
        </authorList>
    </citation>
    <scope>NUCLEOTIDE SEQUENCE [LARGE SCALE GENOMIC DNA]</scope>
    <source>
        <strain evidence="10">E3</strain>
    </source>
</reference>
<evidence type="ECO:0000256" key="5">
    <source>
        <dbReference type="ARBA" id="ARBA00023002"/>
    </source>
</evidence>
<dbReference type="InterPro" id="IPR012171">
    <property type="entry name" value="Fatty_acid_desaturase"/>
</dbReference>
<dbReference type="AlphaFoldDB" id="A0A0G4J1V7"/>
<evidence type="ECO:0000256" key="6">
    <source>
        <dbReference type="ARBA" id="ARBA00023098"/>
    </source>
</evidence>
<dbReference type="Pfam" id="PF00487">
    <property type="entry name" value="FA_desaturase"/>
    <property type="match status" value="1"/>
</dbReference>
<keyword evidence="6" id="KW-0443">Lipid metabolism</keyword>
<evidence type="ECO:0000313" key="11">
    <source>
        <dbReference type="EMBL" id="SPQ93173.1"/>
    </source>
</evidence>
<evidence type="ECO:0000259" key="9">
    <source>
        <dbReference type="Pfam" id="PF00487"/>
    </source>
</evidence>
<proteinExistence type="inferred from homology"/>
<keyword evidence="7 8" id="KW-0472">Membrane</keyword>
<feature type="transmembrane region" description="Helical" evidence="8">
    <location>
        <begin position="130"/>
        <end position="151"/>
    </location>
</feature>
<evidence type="ECO:0000256" key="8">
    <source>
        <dbReference type="SAM" id="Phobius"/>
    </source>
</evidence>
<keyword evidence="11" id="KW-0496">Mitochondrion</keyword>
<dbReference type="Gene3D" id="3.10.120.10">
    <property type="entry name" value="Cytochrome b5-like heme/steroid binding domain"/>
    <property type="match status" value="1"/>
</dbReference>
<evidence type="ECO:0000256" key="3">
    <source>
        <dbReference type="ARBA" id="ARBA00022692"/>
    </source>
</evidence>
<dbReference type="Proteomes" id="UP000290189">
    <property type="component" value="Unassembled WGS sequence"/>
</dbReference>
<reference evidence="11 13" key="2">
    <citation type="submission" date="2018-03" db="EMBL/GenBank/DDBJ databases">
        <authorList>
            <person name="Fogelqvist J."/>
        </authorList>
    </citation>
    <scope>NUCLEOTIDE SEQUENCE [LARGE SCALE GENOMIC DNA]</scope>
</reference>
<feature type="domain" description="Fatty acid desaturase" evidence="9">
    <location>
        <begin position="147"/>
        <end position="416"/>
    </location>
</feature>
<geneLocation type="mitochondrion" evidence="11"/>
<dbReference type="EMBL" id="CDSF01000112">
    <property type="protein sequence ID" value="CEP01555.1"/>
    <property type="molecule type" value="Genomic_DNA"/>
</dbReference>
<evidence type="ECO:0000313" key="13">
    <source>
        <dbReference type="Proteomes" id="UP000290189"/>
    </source>
</evidence>
<dbReference type="SUPFAM" id="SSF55856">
    <property type="entry name" value="Cytochrome b5-like heme/steroid binding domain"/>
    <property type="match status" value="1"/>
</dbReference>
<dbReference type="InterPro" id="IPR005804">
    <property type="entry name" value="FA_desaturase_dom"/>
</dbReference>
<keyword evidence="3 8" id="KW-0812">Transmembrane</keyword>
<dbReference type="InterPro" id="IPR036400">
    <property type="entry name" value="Cyt_B5-like_heme/steroid_sf"/>
</dbReference>
<keyword evidence="4 8" id="KW-1133">Transmembrane helix</keyword>
<accession>A0A0G4J1V7</accession>
<name>A0A0G4J1V7_PLABS</name>
<comment type="subcellular location">
    <subcellularLocation>
        <location evidence="1">Membrane</location>
        <topology evidence="1">Multi-pass membrane protein</topology>
    </subcellularLocation>
</comment>
<dbReference type="PANTHER" id="PTHR19353">
    <property type="entry name" value="FATTY ACID DESATURASE 2"/>
    <property type="match status" value="1"/>
</dbReference>
<dbReference type="EMBL" id="OVEO01000001">
    <property type="protein sequence ID" value="SPQ93173.1"/>
    <property type="molecule type" value="Genomic_DNA"/>
</dbReference>
<dbReference type="GO" id="GO:0016717">
    <property type="term" value="F:oxidoreductase activity, acting on paired donors, with oxidation of a pair of donors resulting in the reduction of molecular oxygen to two molecules of water"/>
    <property type="evidence" value="ECO:0007669"/>
    <property type="project" value="TreeGrafter"/>
</dbReference>
<dbReference type="CDD" id="cd03506">
    <property type="entry name" value="Delta6-FADS-like"/>
    <property type="match status" value="1"/>
</dbReference>
<dbReference type="OMA" id="CGWWMHE"/>
<protein>
    <recommendedName>
        <fullName evidence="9">Fatty acid desaturase domain-containing protein</fullName>
    </recommendedName>
</protein>